<reference evidence="2 3" key="1">
    <citation type="submission" date="2018-06" db="EMBL/GenBank/DDBJ databases">
        <title>Mucibacter soli gen. nov., sp. nov., a new member of the family Chitinophagaceae producing mucin.</title>
        <authorList>
            <person name="Kim M.-K."/>
            <person name="Park S."/>
            <person name="Kim T.-S."/>
            <person name="Joung Y."/>
            <person name="Han J.-H."/>
            <person name="Kim S.B."/>
        </authorList>
    </citation>
    <scope>NUCLEOTIDE SEQUENCE [LARGE SCALE GENOMIC DNA]</scope>
    <source>
        <strain evidence="2 3">R1-15</strain>
    </source>
</reference>
<dbReference type="AlphaFoldDB" id="A0A2W2B6F6"/>
<gene>
    <name evidence="2" type="ORF">DN068_17135</name>
</gene>
<dbReference type="NCBIfam" id="TIGR04183">
    <property type="entry name" value="Por_Secre_tail"/>
    <property type="match status" value="1"/>
</dbReference>
<organism evidence="2 3">
    <name type="scientific">Taibaiella soli</name>
    <dbReference type="NCBI Taxonomy" id="1649169"/>
    <lineage>
        <taxon>Bacteria</taxon>
        <taxon>Pseudomonadati</taxon>
        <taxon>Bacteroidota</taxon>
        <taxon>Chitinophagia</taxon>
        <taxon>Chitinophagales</taxon>
        <taxon>Chitinophagaceae</taxon>
        <taxon>Taibaiella</taxon>
    </lineage>
</organism>
<dbReference type="Gene3D" id="3.20.20.140">
    <property type="entry name" value="Metal-dependent hydrolases"/>
    <property type="match status" value="1"/>
</dbReference>
<dbReference type="InterPro" id="IPR026444">
    <property type="entry name" value="Secre_tail"/>
</dbReference>
<protein>
    <recommendedName>
        <fullName evidence="1">Secretion system C-terminal sorting domain-containing protein</fullName>
    </recommendedName>
</protein>
<dbReference type="Pfam" id="PF18962">
    <property type="entry name" value="Por_Secre_tail"/>
    <property type="match status" value="1"/>
</dbReference>
<keyword evidence="3" id="KW-1185">Reference proteome</keyword>
<sequence>MTATAQYHFYFGNIHSHTAYSDGTQDNLNATPATAYQYAKQSYHMDFLGVAEHNHFTSTHNPGMHVADYANGSYQADTANHNGTFVSMFGMEYGVINNGGHVIIYGMPGLIGWESGSGGWGTGNNYTFYNSEYNYQTLWTLINQHAGAFATLAHPQSTDYDSLLEHNYNISADSAVVGCAIRSGSAFSTTTNYSDAPATLYQSKYFLALSKGFHLGPTIDHDNHNTTFGRTNCSRTVIIAQALNRDSIMKAYRDRHFYASDDWDAEVTFTVNNRLMGTIDTINANPQISVSISDPGNASGGSDPTQKIELYYGKARSGAVPTILTTTTGSNTLSYTHSINVADSFYYFAKITQTDGDIIWTSPIWIKKTIGTTPPPTAVNQPLFAHTEKLLLYPNPAMHTINTSINLDAAATATIKIYDASGHEVMLQTQLLNAGTNTISLNIDQLNTGVYFFVMTNGSGRIGQAIFTVY</sequence>
<dbReference type="SUPFAM" id="SSF89550">
    <property type="entry name" value="PHP domain-like"/>
    <property type="match status" value="1"/>
</dbReference>
<name>A0A2W2B6F6_9BACT</name>
<dbReference type="Proteomes" id="UP000248745">
    <property type="component" value="Unassembled WGS sequence"/>
</dbReference>
<evidence type="ECO:0000313" key="3">
    <source>
        <dbReference type="Proteomes" id="UP000248745"/>
    </source>
</evidence>
<evidence type="ECO:0000313" key="2">
    <source>
        <dbReference type="EMBL" id="PZF71789.1"/>
    </source>
</evidence>
<dbReference type="InterPro" id="IPR016195">
    <property type="entry name" value="Pol/histidinol_Pase-like"/>
</dbReference>
<dbReference type="EMBL" id="QKTW01000022">
    <property type="protein sequence ID" value="PZF71789.1"/>
    <property type="molecule type" value="Genomic_DNA"/>
</dbReference>
<feature type="domain" description="Secretion system C-terminal sorting" evidence="1">
    <location>
        <begin position="392"/>
        <end position="461"/>
    </location>
</feature>
<proteinExistence type="predicted"/>
<accession>A0A2W2B6F6</accession>
<evidence type="ECO:0000259" key="1">
    <source>
        <dbReference type="Pfam" id="PF18962"/>
    </source>
</evidence>
<comment type="caution">
    <text evidence="2">The sequence shown here is derived from an EMBL/GenBank/DDBJ whole genome shotgun (WGS) entry which is preliminary data.</text>
</comment>